<dbReference type="SUPFAM" id="SSF53335">
    <property type="entry name" value="S-adenosyl-L-methionine-dependent methyltransferases"/>
    <property type="match status" value="1"/>
</dbReference>
<dbReference type="AlphaFoldDB" id="A1C5L0"/>
<proteinExistence type="predicted"/>
<dbReference type="RefSeq" id="XP_001276404.1">
    <property type="nucleotide sequence ID" value="XM_001276403.1"/>
</dbReference>
<dbReference type="GeneID" id="4708381"/>
<keyword evidence="3" id="KW-1185">Reference proteome</keyword>
<protein>
    <recommendedName>
        <fullName evidence="4">S-adenosyl-L-methionine-dependent methyltransferase</fullName>
    </recommendedName>
</protein>
<evidence type="ECO:0000313" key="2">
    <source>
        <dbReference type="EMBL" id="EAW14978.1"/>
    </source>
</evidence>
<evidence type="ECO:0008006" key="4">
    <source>
        <dbReference type="Google" id="ProtNLM"/>
    </source>
</evidence>
<gene>
    <name evidence="2" type="ORF">ACLA_003910</name>
</gene>
<dbReference type="VEuPathDB" id="FungiDB:ACLA_003910"/>
<dbReference type="OrthoDB" id="2013972at2759"/>
<evidence type="ECO:0000256" key="1">
    <source>
        <dbReference type="SAM" id="MobiDB-lite"/>
    </source>
</evidence>
<dbReference type="Proteomes" id="UP000006701">
    <property type="component" value="Unassembled WGS sequence"/>
</dbReference>
<dbReference type="Gene3D" id="3.40.50.150">
    <property type="entry name" value="Vaccinia Virus protein VP39"/>
    <property type="match status" value="1"/>
</dbReference>
<dbReference type="OMA" id="YGLRLCT"/>
<dbReference type="InterPro" id="IPR029063">
    <property type="entry name" value="SAM-dependent_MTases_sf"/>
</dbReference>
<organism evidence="2 3">
    <name type="scientific">Aspergillus clavatus (strain ATCC 1007 / CBS 513.65 / DSM 816 / NCTC 3887 / NRRL 1 / QM 1276 / 107)</name>
    <dbReference type="NCBI Taxonomy" id="344612"/>
    <lineage>
        <taxon>Eukaryota</taxon>
        <taxon>Fungi</taxon>
        <taxon>Dikarya</taxon>
        <taxon>Ascomycota</taxon>
        <taxon>Pezizomycotina</taxon>
        <taxon>Eurotiomycetes</taxon>
        <taxon>Eurotiomycetidae</taxon>
        <taxon>Eurotiales</taxon>
        <taxon>Aspergillaceae</taxon>
        <taxon>Aspergillus</taxon>
        <taxon>Aspergillus subgen. Fumigati</taxon>
    </lineage>
</organism>
<dbReference type="PANTHER" id="PTHR43591">
    <property type="entry name" value="METHYLTRANSFERASE"/>
    <property type="match status" value="1"/>
</dbReference>
<dbReference type="PANTHER" id="PTHR43591:SF10">
    <property type="entry name" value="ABC TRANSMEMBRANE TYPE-1 DOMAIN-CONTAINING PROTEIN-RELATED"/>
    <property type="match status" value="1"/>
</dbReference>
<feature type="region of interest" description="Disordered" evidence="1">
    <location>
        <begin position="1"/>
        <end position="32"/>
    </location>
</feature>
<dbReference type="EMBL" id="DS027004">
    <property type="protein sequence ID" value="EAW14978.1"/>
    <property type="molecule type" value="Genomic_DNA"/>
</dbReference>
<evidence type="ECO:0000313" key="3">
    <source>
        <dbReference type="Proteomes" id="UP000006701"/>
    </source>
</evidence>
<dbReference type="eggNOG" id="ENOG502QSKG">
    <property type="taxonomic scope" value="Eukaryota"/>
</dbReference>
<dbReference type="KEGG" id="act:ACLA_003910"/>
<sequence length="319" mass="36080">MASVEDPSETGSVSEAQGPPSPPDFDSSTEASDFGEEFLDSNSLTSSIIDYEYENGRRYPSGRATHHIYLMLLGGRLFNAPLKNPQKVLDLGTGTGIWAIDFADEFPGAVVIGNDISPIQPGWLPPNVEFIIDDFERDWLEKENTYDFIHSRNLAGCVADWPQLYRQAYDHLKPGGYFELKESAVWAWSDDGSLTPESPFARYLAALDAAGKKIGRELNVYKDLKRWLIDAGFEDVHEKTYFLPFSPWPRDPYQKDIGRYQAHMVEGAVEAYGLRLCTQILGWSSDQTKILQALVRQQLKDPRLHSYTKIVVVYGRKPY</sequence>
<dbReference type="CDD" id="cd02440">
    <property type="entry name" value="AdoMet_MTases"/>
    <property type="match status" value="1"/>
</dbReference>
<dbReference type="GO" id="GO:0008168">
    <property type="term" value="F:methyltransferase activity"/>
    <property type="evidence" value="ECO:0007669"/>
    <property type="project" value="TreeGrafter"/>
</dbReference>
<dbReference type="HOGENOM" id="CLU_010595_0_2_1"/>
<name>A1C5L0_ASPCL</name>
<dbReference type="Pfam" id="PF13489">
    <property type="entry name" value="Methyltransf_23"/>
    <property type="match status" value="1"/>
</dbReference>
<reference evidence="2 3" key="1">
    <citation type="journal article" date="2008" name="PLoS Genet.">
        <title>Genomic islands in the pathogenic filamentous fungus Aspergillus fumigatus.</title>
        <authorList>
            <person name="Fedorova N.D."/>
            <person name="Khaldi N."/>
            <person name="Joardar V.S."/>
            <person name="Maiti R."/>
            <person name="Amedeo P."/>
            <person name="Anderson M.J."/>
            <person name="Crabtree J."/>
            <person name="Silva J.C."/>
            <person name="Badger J.H."/>
            <person name="Albarraq A."/>
            <person name="Angiuoli S."/>
            <person name="Bussey H."/>
            <person name="Bowyer P."/>
            <person name="Cotty P.J."/>
            <person name="Dyer P.S."/>
            <person name="Egan A."/>
            <person name="Galens K."/>
            <person name="Fraser-Liggett C.M."/>
            <person name="Haas B.J."/>
            <person name="Inman J.M."/>
            <person name="Kent R."/>
            <person name="Lemieux S."/>
            <person name="Malavazi I."/>
            <person name="Orvis J."/>
            <person name="Roemer T."/>
            <person name="Ronning C.M."/>
            <person name="Sundaram J.P."/>
            <person name="Sutton G."/>
            <person name="Turner G."/>
            <person name="Venter J.C."/>
            <person name="White O.R."/>
            <person name="Whitty B.R."/>
            <person name="Youngman P."/>
            <person name="Wolfe K.H."/>
            <person name="Goldman G.H."/>
            <person name="Wortman J.R."/>
            <person name="Jiang B."/>
            <person name="Denning D.W."/>
            <person name="Nierman W.C."/>
        </authorList>
    </citation>
    <scope>NUCLEOTIDE SEQUENCE [LARGE SCALE GENOMIC DNA]</scope>
    <source>
        <strain evidence="3">ATCC 1007 / CBS 513.65 / DSM 816 / NCTC 3887 / NRRL 1</strain>
    </source>
</reference>
<accession>A1C5L0</accession>